<protein>
    <submittedName>
        <fullName evidence="3">Lipase family protein</fullName>
    </submittedName>
</protein>
<sequence>MKRLLTFLCLTATLLLSGSYSLQAQTKLKPGFDVNEYTSLFSLFYFGSSIPDSNLRKTTRDPYHRLYRSPEVGLKNQWSLYLREDNTAAISIRGTIGDKISWLANFYAAMIPATGSLHLNDSTEFHYKLSSDQQATVHVGWTVSLASMAPDIVEKIKDLYQKGVRDIYLFGHSQGAAIAFLLRSYLHYLQQDDKLPKDIQFKTYCSAAPKPGNMYYAYDYENITRDGWGFTIVNRKDWVPESPYTIQRIQDMSLPNPLIKTKALLKKQKFGVRFIGSILYGRVNRKPRKAQEMYTKYLGKTVYKMAIKKALPQFKQPAYVASTNYMRAGSPIILIPDAAYDAKFKDEGKDDFLHHHFAPYYYLIQKYYPQ</sequence>
<feature type="signal peptide" evidence="1">
    <location>
        <begin position="1"/>
        <end position="24"/>
    </location>
</feature>
<dbReference type="Gene3D" id="3.40.50.1820">
    <property type="entry name" value="alpha/beta hydrolase"/>
    <property type="match status" value="1"/>
</dbReference>
<evidence type="ECO:0000259" key="2">
    <source>
        <dbReference type="Pfam" id="PF01764"/>
    </source>
</evidence>
<accession>A0ABZ0W3T4</accession>
<organism evidence="3 4">
    <name type="scientific">Niabella yanshanensis</name>
    <dbReference type="NCBI Taxonomy" id="577386"/>
    <lineage>
        <taxon>Bacteria</taxon>
        <taxon>Pseudomonadati</taxon>
        <taxon>Bacteroidota</taxon>
        <taxon>Chitinophagia</taxon>
        <taxon>Chitinophagales</taxon>
        <taxon>Chitinophagaceae</taxon>
        <taxon>Niabella</taxon>
    </lineage>
</organism>
<gene>
    <name evidence="3" type="ORF">U0035_16585</name>
</gene>
<name>A0ABZ0W3T4_9BACT</name>
<dbReference type="SUPFAM" id="SSF53474">
    <property type="entry name" value="alpha/beta-Hydrolases"/>
    <property type="match status" value="1"/>
</dbReference>
<reference evidence="3 4" key="1">
    <citation type="submission" date="2023-12" db="EMBL/GenBank/DDBJ databases">
        <title>Genome sequencing and assembly of bacterial species from a model synthetic community.</title>
        <authorList>
            <person name="Hogle S.L."/>
        </authorList>
    </citation>
    <scope>NUCLEOTIDE SEQUENCE [LARGE SCALE GENOMIC DNA]</scope>
    <source>
        <strain evidence="3 4">HAMBI_3031</strain>
    </source>
</reference>
<dbReference type="Proteomes" id="UP001325680">
    <property type="component" value="Chromosome"/>
</dbReference>
<proteinExistence type="predicted"/>
<dbReference type="InterPro" id="IPR002921">
    <property type="entry name" value="Fungal_lipase-type"/>
</dbReference>
<dbReference type="InterPro" id="IPR029058">
    <property type="entry name" value="AB_hydrolase_fold"/>
</dbReference>
<keyword evidence="4" id="KW-1185">Reference proteome</keyword>
<evidence type="ECO:0000313" key="4">
    <source>
        <dbReference type="Proteomes" id="UP001325680"/>
    </source>
</evidence>
<keyword evidence="1" id="KW-0732">Signal</keyword>
<feature type="chain" id="PRO_5047510701" evidence="1">
    <location>
        <begin position="25"/>
        <end position="370"/>
    </location>
</feature>
<feature type="domain" description="Fungal lipase-type" evidence="2">
    <location>
        <begin position="90"/>
        <end position="244"/>
    </location>
</feature>
<dbReference type="Pfam" id="PF01764">
    <property type="entry name" value="Lipase_3"/>
    <property type="match status" value="1"/>
</dbReference>
<dbReference type="RefSeq" id="WP_162817964.1">
    <property type="nucleotide sequence ID" value="NZ_CP139960.1"/>
</dbReference>
<evidence type="ECO:0000256" key="1">
    <source>
        <dbReference type="SAM" id="SignalP"/>
    </source>
</evidence>
<evidence type="ECO:0000313" key="3">
    <source>
        <dbReference type="EMBL" id="WQD37288.1"/>
    </source>
</evidence>
<dbReference type="EMBL" id="CP139960">
    <property type="protein sequence ID" value="WQD37288.1"/>
    <property type="molecule type" value="Genomic_DNA"/>
</dbReference>